<reference evidence="1" key="1">
    <citation type="submission" date="2021-06" db="EMBL/GenBank/DDBJ databases">
        <authorList>
            <person name="Kallberg Y."/>
            <person name="Tangrot J."/>
            <person name="Rosling A."/>
        </authorList>
    </citation>
    <scope>NUCLEOTIDE SEQUENCE</scope>
    <source>
        <strain evidence="1">FL966</strain>
    </source>
</reference>
<dbReference type="EMBL" id="CAJVQA010012001">
    <property type="protein sequence ID" value="CAG8712858.1"/>
    <property type="molecule type" value="Genomic_DNA"/>
</dbReference>
<sequence>ADQIVKKLPIVLPKHPDHIYTSKIINTQRILNAINAFKEPLLDKSVNFVE</sequence>
<dbReference type="OrthoDB" id="2445072at2759"/>
<organism evidence="1 2">
    <name type="scientific">Cetraspora pellucida</name>
    <dbReference type="NCBI Taxonomy" id="1433469"/>
    <lineage>
        <taxon>Eukaryota</taxon>
        <taxon>Fungi</taxon>
        <taxon>Fungi incertae sedis</taxon>
        <taxon>Mucoromycota</taxon>
        <taxon>Glomeromycotina</taxon>
        <taxon>Glomeromycetes</taxon>
        <taxon>Diversisporales</taxon>
        <taxon>Gigasporaceae</taxon>
        <taxon>Cetraspora</taxon>
    </lineage>
</organism>
<keyword evidence="2" id="KW-1185">Reference proteome</keyword>
<evidence type="ECO:0000313" key="1">
    <source>
        <dbReference type="EMBL" id="CAG8712858.1"/>
    </source>
</evidence>
<accession>A0A9N9HZ25</accession>
<proteinExistence type="predicted"/>
<dbReference type="AlphaFoldDB" id="A0A9N9HZ25"/>
<dbReference type="Proteomes" id="UP000789759">
    <property type="component" value="Unassembled WGS sequence"/>
</dbReference>
<evidence type="ECO:0000313" key="2">
    <source>
        <dbReference type="Proteomes" id="UP000789759"/>
    </source>
</evidence>
<feature type="non-terminal residue" evidence="1">
    <location>
        <position position="1"/>
    </location>
</feature>
<name>A0A9N9HZ25_9GLOM</name>
<gene>
    <name evidence="1" type="ORF">CPELLU_LOCUS12428</name>
</gene>
<comment type="caution">
    <text evidence="1">The sequence shown here is derived from an EMBL/GenBank/DDBJ whole genome shotgun (WGS) entry which is preliminary data.</text>
</comment>
<protein>
    <submittedName>
        <fullName evidence="1">24442_t:CDS:1</fullName>
    </submittedName>
</protein>